<protein>
    <submittedName>
        <fullName evidence="1">Uncharacterized protein</fullName>
    </submittedName>
</protein>
<reference evidence="1 2" key="1">
    <citation type="submission" date="2024-05" db="EMBL/GenBank/DDBJ databases">
        <title>A draft genome resource for the thread blight pathogen Marasmius tenuissimus strain MS-2.</title>
        <authorList>
            <person name="Yulfo-Soto G.E."/>
            <person name="Baruah I.K."/>
            <person name="Amoako-Attah I."/>
            <person name="Bukari Y."/>
            <person name="Meinhardt L.W."/>
            <person name="Bailey B.A."/>
            <person name="Cohen S.P."/>
        </authorList>
    </citation>
    <scope>NUCLEOTIDE SEQUENCE [LARGE SCALE GENOMIC DNA]</scope>
    <source>
        <strain evidence="1 2">MS-2</strain>
    </source>
</reference>
<comment type="caution">
    <text evidence="1">The sequence shown here is derived from an EMBL/GenBank/DDBJ whole genome shotgun (WGS) entry which is preliminary data.</text>
</comment>
<gene>
    <name evidence="1" type="ORF">AAF712_011962</name>
</gene>
<evidence type="ECO:0000313" key="2">
    <source>
        <dbReference type="Proteomes" id="UP001437256"/>
    </source>
</evidence>
<keyword evidence="2" id="KW-1185">Reference proteome</keyword>
<proteinExistence type="predicted"/>
<dbReference type="Proteomes" id="UP001437256">
    <property type="component" value="Unassembled WGS sequence"/>
</dbReference>
<evidence type="ECO:0000313" key="1">
    <source>
        <dbReference type="EMBL" id="KAL0061203.1"/>
    </source>
</evidence>
<accession>A0ABR2ZKF2</accession>
<name>A0ABR2ZKF2_9AGAR</name>
<sequence>MSFDTVLDAYAKDRPTIASLIAQLDPRSLQTDPSEGKLYVHADAGNLTWYLKNVAGTASCDPSLAIVAVYPSLPVSVEPGQQGRFSMRFREGGKAMALDIYGEGDVDINHVRFASDAGEVAGGSLNETFLGSWHAKEMDKSNSGQSGTPASE</sequence>
<organism evidence="1 2">
    <name type="scientific">Marasmius tenuissimus</name>
    <dbReference type="NCBI Taxonomy" id="585030"/>
    <lineage>
        <taxon>Eukaryota</taxon>
        <taxon>Fungi</taxon>
        <taxon>Dikarya</taxon>
        <taxon>Basidiomycota</taxon>
        <taxon>Agaricomycotina</taxon>
        <taxon>Agaricomycetes</taxon>
        <taxon>Agaricomycetidae</taxon>
        <taxon>Agaricales</taxon>
        <taxon>Marasmiineae</taxon>
        <taxon>Marasmiaceae</taxon>
        <taxon>Marasmius</taxon>
    </lineage>
</organism>
<dbReference type="EMBL" id="JBBXMP010000144">
    <property type="protein sequence ID" value="KAL0061203.1"/>
    <property type="molecule type" value="Genomic_DNA"/>
</dbReference>